<feature type="transmembrane region" description="Helical" evidence="1">
    <location>
        <begin position="65"/>
        <end position="82"/>
    </location>
</feature>
<feature type="transmembrane region" description="Helical" evidence="1">
    <location>
        <begin position="243"/>
        <end position="258"/>
    </location>
</feature>
<dbReference type="KEGG" id="mvc:MSVAZ_0126"/>
<dbReference type="HOGENOM" id="CLU_071482_0_0_2"/>
<proteinExistence type="predicted"/>
<accession>A0A0E3Q037</accession>
<feature type="domain" description="CAAX prenyl protease 2/Lysostaphin resistance protein A-like" evidence="2">
    <location>
        <begin position="185"/>
        <end position="276"/>
    </location>
</feature>
<dbReference type="Proteomes" id="UP000033096">
    <property type="component" value="Chromosome"/>
</dbReference>
<feature type="transmembrane region" description="Helical" evidence="1">
    <location>
        <begin position="94"/>
        <end position="111"/>
    </location>
</feature>
<dbReference type="PANTHER" id="PTHR43592">
    <property type="entry name" value="CAAX AMINO TERMINAL PROTEASE"/>
    <property type="match status" value="1"/>
</dbReference>
<dbReference type="PATRIC" id="fig|1434123.4.peg.105"/>
<keyword evidence="1" id="KW-0472">Membrane</keyword>
<feature type="transmembrane region" description="Helical" evidence="1">
    <location>
        <begin position="150"/>
        <end position="174"/>
    </location>
</feature>
<name>A0A0E3Q037_9EURY</name>
<dbReference type="GeneID" id="24808479"/>
<evidence type="ECO:0000313" key="3">
    <source>
        <dbReference type="EMBL" id="AKB42395.1"/>
    </source>
</evidence>
<dbReference type="PANTHER" id="PTHR43592:SF15">
    <property type="entry name" value="CAAX AMINO TERMINAL PROTEASE FAMILY PROTEIN"/>
    <property type="match status" value="1"/>
</dbReference>
<evidence type="ECO:0000313" key="4">
    <source>
        <dbReference type="Proteomes" id="UP000033096"/>
    </source>
</evidence>
<evidence type="ECO:0000256" key="1">
    <source>
        <dbReference type="SAM" id="Phobius"/>
    </source>
</evidence>
<dbReference type="InterPro" id="IPR003675">
    <property type="entry name" value="Rce1/LyrA-like_dom"/>
</dbReference>
<dbReference type="EMBL" id="CP009520">
    <property type="protein sequence ID" value="AKB42395.1"/>
    <property type="molecule type" value="Genomic_DNA"/>
</dbReference>
<reference evidence="3 4" key="1">
    <citation type="submission" date="2014-07" db="EMBL/GenBank/DDBJ databases">
        <title>Methanogenic archaea and the global carbon cycle.</title>
        <authorList>
            <person name="Henriksen J.R."/>
            <person name="Luke J."/>
            <person name="Reinhart S."/>
            <person name="Benedict M.N."/>
            <person name="Youngblut N.D."/>
            <person name="Metcalf M.E."/>
            <person name="Whitaker R.J."/>
            <person name="Metcalf W.W."/>
        </authorList>
    </citation>
    <scope>NUCLEOTIDE SEQUENCE [LARGE SCALE GENOMIC DNA]</scope>
    <source>
        <strain evidence="3 4">Z-761</strain>
    </source>
</reference>
<keyword evidence="4" id="KW-1185">Reference proteome</keyword>
<evidence type="ECO:0000259" key="2">
    <source>
        <dbReference type="Pfam" id="PF02517"/>
    </source>
</evidence>
<keyword evidence="3" id="KW-0645">Protease</keyword>
<keyword evidence="3" id="KW-0378">Hydrolase</keyword>
<sequence length="291" mass="32860">MAISDFISSELEAGKTSLPELGKMLKMQNEEKSGFLKKIIYAGIPVAAITLIELLIFGGRLREASIAYTLLLLSLSYSISVLKKTEIRKIYQALLLLTIFRLVNFSMPIFFERNLYSFIFIYAPMAIPITLATVHQKVIYEKKRDTLKRIWIYLPLSILAGLVFGQVEYVMIGARELIPDLSLRNLLILIIIMVFIVGLIEELIFRSILQTSLEEFLGPAWGIFLSSLLFGIMHSTYGTPYEMAYTFLLGGFLGYLFYKTRSLPLVVMIHGSINVFLFGIIPHAGPIIGLI</sequence>
<dbReference type="GO" id="GO:0006508">
    <property type="term" value="P:proteolysis"/>
    <property type="evidence" value="ECO:0007669"/>
    <property type="project" value="UniProtKB-KW"/>
</dbReference>
<feature type="transmembrane region" description="Helical" evidence="1">
    <location>
        <begin position="117"/>
        <end position="138"/>
    </location>
</feature>
<keyword evidence="1" id="KW-1133">Transmembrane helix</keyword>
<dbReference type="AlphaFoldDB" id="A0A0E3Q037"/>
<dbReference type="GO" id="GO:0080120">
    <property type="term" value="P:CAAX-box protein maturation"/>
    <property type="evidence" value="ECO:0007669"/>
    <property type="project" value="UniProtKB-ARBA"/>
</dbReference>
<protein>
    <submittedName>
        <fullName evidence="3">CAAX amino terminal protease family protein</fullName>
    </submittedName>
</protein>
<feature type="transmembrane region" description="Helical" evidence="1">
    <location>
        <begin position="39"/>
        <end position="59"/>
    </location>
</feature>
<feature type="transmembrane region" description="Helical" evidence="1">
    <location>
        <begin position="265"/>
        <end position="285"/>
    </location>
</feature>
<gene>
    <name evidence="3" type="ORF">MSVAZ_0126</name>
</gene>
<dbReference type="STRING" id="1434123.MSVAZ_0126"/>
<organism evidence="3 4">
    <name type="scientific">Methanosarcina vacuolata Z-761</name>
    <dbReference type="NCBI Taxonomy" id="1434123"/>
    <lineage>
        <taxon>Archaea</taxon>
        <taxon>Methanobacteriati</taxon>
        <taxon>Methanobacteriota</taxon>
        <taxon>Stenosarchaea group</taxon>
        <taxon>Methanomicrobia</taxon>
        <taxon>Methanosarcinales</taxon>
        <taxon>Methanosarcinaceae</taxon>
        <taxon>Methanosarcina</taxon>
    </lineage>
</organism>
<dbReference type="RefSeq" id="WP_048116769.1">
    <property type="nucleotide sequence ID" value="NZ_CP009520.1"/>
</dbReference>
<feature type="transmembrane region" description="Helical" evidence="1">
    <location>
        <begin position="186"/>
        <end position="204"/>
    </location>
</feature>
<dbReference type="GO" id="GO:0004175">
    <property type="term" value="F:endopeptidase activity"/>
    <property type="evidence" value="ECO:0007669"/>
    <property type="project" value="UniProtKB-ARBA"/>
</dbReference>
<keyword evidence="1" id="KW-0812">Transmembrane</keyword>
<feature type="transmembrane region" description="Helical" evidence="1">
    <location>
        <begin position="216"/>
        <end position="237"/>
    </location>
</feature>
<dbReference type="Pfam" id="PF02517">
    <property type="entry name" value="Rce1-like"/>
    <property type="match status" value="1"/>
</dbReference>